<dbReference type="SUPFAM" id="SSF55729">
    <property type="entry name" value="Acyl-CoA N-acyltransferases (Nat)"/>
    <property type="match status" value="1"/>
</dbReference>
<organism evidence="2 3">
    <name type="scientific">Oerskovia enterophila</name>
    <dbReference type="NCBI Taxonomy" id="43678"/>
    <lineage>
        <taxon>Bacteria</taxon>
        <taxon>Bacillati</taxon>
        <taxon>Actinomycetota</taxon>
        <taxon>Actinomycetes</taxon>
        <taxon>Micrococcales</taxon>
        <taxon>Cellulomonadaceae</taxon>
        <taxon>Oerskovia</taxon>
    </lineage>
</organism>
<keyword evidence="3" id="KW-1185">Reference proteome</keyword>
<comment type="caution">
    <text evidence="2">The sequence shown here is derived from an EMBL/GenBank/DDBJ whole genome shotgun (WGS) entry which is preliminary data.</text>
</comment>
<evidence type="ECO:0000313" key="3">
    <source>
        <dbReference type="Proteomes" id="UP000093412"/>
    </source>
</evidence>
<accession>A0ABX2Y219</accession>
<name>A0ABX2Y219_9CELL</name>
<sequence length="253" mass="27204">MSHFPDSIVTTWRKPFLGDTIHRDSSVSLVVNPRLDEDRSVTVLRTAADSHTAIAVLPDVVERLESTGLFRSGPITEARVREALVAGGITLHGADNLYYLPAALRADVTSERDREGVRRLSPADTEAFGEFESRATEQDLDDAQVGIDDWAALGAFGPDGRLSSAGSMYPWGEGAVFADIGVLTLAEARGQGQGRAVVRAMMRHALSRGLEPQYRCQLDNVASVALAAASGLALFGTWEVPTPEDDPAEDDSR</sequence>
<evidence type="ECO:0000313" key="2">
    <source>
        <dbReference type="EMBL" id="OCI30583.1"/>
    </source>
</evidence>
<gene>
    <name evidence="2" type="ORF">OERS_27460</name>
</gene>
<dbReference type="Gene3D" id="3.40.630.30">
    <property type="match status" value="1"/>
</dbReference>
<feature type="domain" description="N-acetyltransferase" evidence="1">
    <location>
        <begin position="115"/>
        <end position="249"/>
    </location>
</feature>
<dbReference type="Proteomes" id="UP000093412">
    <property type="component" value="Unassembled WGS sequence"/>
</dbReference>
<evidence type="ECO:0000259" key="1">
    <source>
        <dbReference type="PROSITE" id="PS51186"/>
    </source>
</evidence>
<dbReference type="InterPro" id="IPR016181">
    <property type="entry name" value="Acyl_CoA_acyltransferase"/>
</dbReference>
<reference evidence="2 3" key="1">
    <citation type="submission" date="2016-06" db="EMBL/GenBank/DDBJ databases">
        <title>Genome sequence of Oerskovia enterophila DSM 43852.</title>
        <authorList>
            <person name="Poehlein A."/>
            <person name="Jag V."/>
            <person name="Bengelsdorf F.R."/>
            <person name="Daniel R."/>
            <person name="Duerre P."/>
        </authorList>
    </citation>
    <scope>NUCLEOTIDE SEQUENCE [LARGE SCALE GENOMIC DNA]</scope>
    <source>
        <strain evidence="2 3">DSM 43852</strain>
    </source>
</reference>
<dbReference type="Pfam" id="PF00583">
    <property type="entry name" value="Acetyltransf_1"/>
    <property type="match status" value="1"/>
</dbReference>
<dbReference type="InterPro" id="IPR000182">
    <property type="entry name" value="GNAT_dom"/>
</dbReference>
<proteinExistence type="predicted"/>
<dbReference type="PROSITE" id="PS51186">
    <property type="entry name" value="GNAT"/>
    <property type="match status" value="1"/>
</dbReference>
<dbReference type="RefSeq" id="WP_068626209.1">
    <property type="nucleotide sequence ID" value="NZ_MAQA01000033.1"/>
</dbReference>
<protein>
    <recommendedName>
        <fullName evidence="1">N-acetyltransferase domain-containing protein</fullName>
    </recommendedName>
</protein>
<dbReference type="EMBL" id="MAQA01000033">
    <property type="protein sequence ID" value="OCI30583.1"/>
    <property type="molecule type" value="Genomic_DNA"/>
</dbReference>